<feature type="domain" description="Rhodanese" evidence="1">
    <location>
        <begin position="38"/>
        <end position="127"/>
    </location>
</feature>
<evidence type="ECO:0000259" key="1">
    <source>
        <dbReference type="PROSITE" id="PS50206"/>
    </source>
</evidence>
<dbReference type="Gene3D" id="3.40.250.10">
    <property type="entry name" value="Rhodanese-like domain"/>
    <property type="match status" value="1"/>
</dbReference>
<dbReference type="InterPro" id="IPR001763">
    <property type="entry name" value="Rhodanese-like_dom"/>
</dbReference>
<keyword evidence="3" id="KW-1185">Reference proteome</keyword>
<dbReference type="PROSITE" id="PS50206">
    <property type="entry name" value="RHODANESE_3"/>
    <property type="match status" value="1"/>
</dbReference>
<dbReference type="SMART" id="SM00450">
    <property type="entry name" value="RHOD"/>
    <property type="match status" value="1"/>
</dbReference>
<organism evidence="2 3">
    <name type="scientific">Paenibacillus agricola</name>
    <dbReference type="NCBI Taxonomy" id="2716264"/>
    <lineage>
        <taxon>Bacteria</taxon>
        <taxon>Bacillati</taxon>
        <taxon>Bacillota</taxon>
        <taxon>Bacilli</taxon>
        <taxon>Bacillales</taxon>
        <taxon>Paenibacillaceae</taxon>
        <taxon>Paenibacillus</taxon>
    </lineage>
</organism>
<evidence type="ECO:0000313" key="3">
    <source>
        <dbReference type="Proteomes" id="UP001165962"/>
    </source>
</evidence>
<accession>A0ABX0JKN9</accession>
<gene>
    <name evidence="2" type="ORF">G9U52_32340</name>
</gene>
<dbReference type="InterPro" id="IPR036873">
    <property type="entry name" value="Rhodanese-like_dom_sf"/>
</dbReference>
<dbReference type="PANTHER" id="PTHR43031">
    <property type="entry name" value="FAD-DEPENDENT OXIDOREDUCTASE"/>
    <property type="match status" value="1"/>
</dbReference>
<dbReference type="Pfam" id="PF00581">
    <property type="entry name" value="Rhodanese"/>
    <property type="match status" value="1"/>
</dbReference>
<dbReference type="RefSeq" id="WP_166155460.1">
    <property type="nucleotide sequence ID" value="NZ_JAAOIW010000019.1"/>
</dbReference>
<dbReference type="InterPro" id="IPR050229">
    <property type="entry name" value="GlpE_sulfurtransferase"/>
</dbReference>
<comment type="caution">
    <text evidence="2">The sequence shown here is derived from an EMBL/GenBank/DDBJ whole genome shotgun (WGS) entry which is preliminary data.</text>
</comment>
<evidence type="ECO:0000313" key="2">
    <source>
        <dbReference type="EMBL" id="NHN34485.1"/>
    </source>
</evidence>
<protein>
    <submittedName>
        <fullName evidence="2">Rhodanese-like domain-containing protein</fullName>
    </submittedName>
</protein>
<dbReference type="CDD" id="cd00158">
    <property type="entry name" value="RHOD"/>
    <property type="match status" value="1"/>
</dbReference>
<dbReference type="EMBL" id="JAAOIW010000019">
    <property type="protein sequence ID" value="NHN34485.1"/>
    <property type="molecule type" value="Genomic_DNA"/>
</dbReference>
<reference evidence="2" key="1">
    <citation type="submission" date="2020-03" db="EMBL/GenBank/DDBJ databases">
        <title>Draft sequencing of Paenibacilllus sp. S3N08.</title>
        <authorList>
            <person name="Kim D.-U."/>
        </authorList>
    </citation>
    <scope>NUCLEOTIDE SEQUENCE</scope>
    <source>
        <strain evidence="2">S3N08</strain>
    </source>
</reference>
<dbReference type="Proteomes" id="UP001165962">
    <property type="component" value="Unassembled WGS sequence"/>
</dbReference>
<name>A0ABX0JKN9_9BACL</name>
<dbReference type="PANTHER" id="PTHR43031:SF1">
    <property type="entry name" value="PYRIDINE NUCLEOTIDE-DISULPHIDE OXIDOREDUCTASE"/>
    <property type="match status" value="1"/>
</dbReference>
<proteinExistence type="predicted"/>
<dbReference type="SUPFAM" id="SSF52821">
    <property type="entry name" value="Rhodanese/Cell cycle control phosphatase"/>
    <property type="match status" value="1"/>
</dbReference>
<sequence length="131" mass="15160">MIYLVAIIFAFYFFQRMKSVRGLHDIDAQTLCRLLQDMTDGVKILDLRDQTDYYANHIEGAINISLGRLPYVKKKELHIDDKIILIADSKYHSKKAARILKKSGFNHLTNLQDGMRAYQQIQPKVLKNCCA</sequence>